<evidence type="ECO:0008006" key="3">
    <source>
        <dbReference type="Google" id="ProtNLM"/>
    </source>
</evidence>
<proteinExistence type="predicted"/>
<feature type="non-terminal residue" evidence="1">
    <location>
        <position position="225"/>
    </location>
</feature>
<comment type="caution">
    <text evidence="1">The sequence shown here is derived from an EMBL/GenBank/DDBJ whole genome shotgun (WGS) entry which is preliminary data.</text>
</comment>
<dbReference type="Proteomes" id="UP001215598">
    <property type="component" value="Unassembled WGS sequence"/>
</dbReference>
<reference evidence="1" key="1">
    <citation type="submission" date="2023-03" db="EMBL/GenBank/DDBJ databases">
        <title>Massive genome expansion in bonnet fungi (Mycena s.s.) driven by repeated elements and novel gene families across ecological guilds.</title>
        <authorList>
            <consortium name="Lawrence Berkeley National Laboratory"/>
            <person name="Harder C.B."/>
            <person name="Miyauchi S."/>
            <person name="Viragh M."/>
            <person name="Kuo A."/>
            <person name="Thoen E."/>
            <person name="Andreopoulos B."/>
            <person name="Lu D."/>
            <person name="Skrede I."/>
            <person name="Drula E."/>
            <person name="Henrissat B."/>
            <person name="Morin E."/>
            <person name="Kohler A."/>
            <person name="Barry K."/>
            <person name="LaButti K."/>
            <person name="Morin E."/>
            <person name="Salamov A."/>
            <person name="Lipzen A."/>
            <person name="Mereny Z."/>
            <person name="Hegedus B."/>
            <person name="Baldrian P."/>
            <person name="Stursova M."/>
            <person name="Weitz H."/>
            <person name="Taylor A."/>
            <person name="Grigoriev I.V."/>
            <person name="Nagy L.G."/>
            <person name="Martin F."/>
            <person name="Kauserud H."/>
        </authorList>
    </citation>
    <scope>NUCLEOTIDE SEQUENCE</scope>
    <source>
        <strain evidence="1">CBHHK182m</strain>
    </source>
</reference>
<keyword evidence="2" id="KW-1185">Reference proteome</keyword>
<accession>A0AAD7H5I9</accession>
<sequence length="225" mass="25460">VKKLANGGAVFHCRDEKMALWVKGTEVMTQFVAAMRGTCVFKPRRIELIVERLLLETQIEDAGVWRTAEKDSGLADKAIRGVQWLKAPGRRLSTQRAAHVRMIFATAEDANHAIDHGVWVSGVNYFAKKNKEDARRCAKCQRYDGHMAHACREKEDTCGRCAGRHHTSDCSVTDAGPFACANCKERGHAAVDCACPFFLREQQKRRVRDPTIDYRYFPTSDSRTW</sequence>
<feature type="non-terminal residue" evidence="1">
    <location>
        <position position="1"/>
    </location>
</feature>
<evidence type="ECO:0000313" key="1">
    <source>
        <dbReference type="EMBL" id="KAJ7712886.1"/>
    </source>
</evidence>
<dbReference type="AlphaFoldDB" id="A0AAD7H5I9"/>
<dbReference type="EMBL" id="JARKIB010000355">
    <property type="protein sequence ID" value="KAJ7712886.1"/>
    <property type="molecule type" value="Genomic_DNA"/>
</dbReference>
<organism evidence="1 2">
    <name type="scientific">Mycena metata</name>
    <dbReference type="NCBI Taxonomy" id="1033252"/>
    <lineage>
        <taxon>Eukaryota</taxon>
        <taxon>Fungi</taxon>
        <taxon>Dikarya</taxon>
        <taxon>Basidiomycota</taxon>
        <taxon>Agaricomycotina</taxon>
        <taxon>Agaricomycetes</taxon>
        <taxon>Agaricomycetidae</taxon>
        <taxon>Agaricales</taxon>
        <taxon>Marasmiineae</taxon>
        <taxon>Mycenaceae</taxon>
        <taxon>Mycena</taxon>
    </lineage>
</organism>
<gene>
    <name evidence="1" type="ORF">B0H16DRAFT_1280560</name>
</gene>
<protein>
    <recommendedName>
        <fullName evidence="3">CCHC-type domain-containing protein</fullName>
    </recommendedName>
</protein>
<name>A0AAD7H5I9_9AGAR</name>
<evidence type="ECO:0000313" key="2">
    <source>
        <dbReference type="Proteomes" id="UP001215598"/>
    </source>
</evidence>